<keyword evidence="5" id="KW-1185">Reference proteome</keyword>
<dbReference type="AlphaFoldDB" id="A0A0C9LZ16"/>
<feature type="region of interest" description="Disordered" evidence="2">
    <location>
        <begin position="14"/>
        <end position="60"/>
    </location>
</feature>
<dbReference type="NCBIfam" id="TIGR00616">
    <property type="entry name" value="rect"/>
    <property type="match status" value="1"/>
</dbReference>
<dbReference type="EMBL" id="DF836978">
    <property type="protein sequence ID" value="GAN11555.1"/>
    <property type="molecule type" value="Genomic_DNA"/>
</dbReference>
<dbReference type="Gene3D" id="3.90.320.10">
    <property type="match status" value="1"/>
</dbReference>
<dbReference type="InterPro" id="IPR019080">
    <property type="entry name" value="YqaJ_viral_recombinase"/>
</dbReference>
<dbReference type="InterPro" id="IPR011604">
    <property type="entry name" value="PDDEXK-like_dom_sf"/>
</dbReference>
<dbReference type="PANTHER" id="PTHR46609:SF6">
    <property type="entry name" value="EXONUCLEASE, PHAGE-TYPE_RECB, C-TERMINAL DOMAIN-CONTAINING PROTEIN-RELATED"/>
    <property type="match status" value="1"/>
</dbReference>
<sequence length="631" mass="71929">MVFKNAVEALAAFGWGGENKKEDKNDEDGSKRTPRVGEDSQAKRKSTDRNGRCSNSDQRESVVKIKLASLYPERGMQSMLARRLVETNEMSHEDWLEWRRKGIGGSDVAAICGLSRYRSALEVYLDKLGEIPPKEDNPKMKAGRMLEPVIADWFTEETGIKVQEQKCIFQHKEHPFMFANIDRWVLGENAGLEIKNTSEYNRNDWFDGPNEIIPTEYQLQANHYMAVLGAERWYVAVLIGGWDFQWRIIERDEDLIQNLISIERNFWMNHVEAKNPPGVTSQDTQLLNQMYPESRAASVEISDAYHDLMKNLVDSKKMLETAKDMHEEAKNKVKSIMGDNEIAVWRGERFVSWKTDARGRRTFKIIGVAAPANGRTINDLFEQMKPAIAQAIPKHLTPDRLLRIATTSIRSNPKLKSCTPESLLGAVMQCAQLGLEPSVLGHAYLIPYKNKGVDECQFQIGYKGLIELARRTGQISSIMAQAVYQNDEFEYEYGINEKLKHVPADGDRGGVIKYYAYAKFKDGGYSFLVMSRNDIERHRDKFSKTKSYGPWVDHFDEMAKKTVLKGLMKYMPISVEFQKAVDQDETTKHFEPGTDNMGDAIDITDWSSQQETASAETIVPEEYPNQAALPF</sequence>
<dbReference type="NCBIfam" id="NF007351">
    <property type="entry name" value="PRK09846.1"/>
    <property type="match status" value="1"/>
</dbReference>
<gene>
    <name evidence="4" type="ORF">MAM1_0689d11124</name>
</gene>
<keyword evidence="4" id="KW-0238">DNA-binding</keyword>
<evidence type="ECO:0000313" key="5">
    <source>
        <dbReference type="Proteomes" id="UP000053815"/>
    </source>
</evidence>
<feature type="compositionally biased region" description="Basic and acidic residues" evidence="2">
    <location>
        <begin position="18"/>
        <end position="60"/>
    </location>
</feature>
<evidence type="ECO:0000256" key="1">
    <source>
        <dbReference type="SAM" id="Coils"/>
    </source>
</evidence>
<dbReference type="Pfam" id="PF09588">
    <property type="entry name" value="YqaJ"/>
    <property type="match status" value="1"/>
</dbReference>
<dbReference type="InterPro" id="IPR011335">
    <property type="entry name" value="Restrct_endonuc-II-like"/>
</dbReference>
<proteinExistence type="predicted"/>
<feature type="coiled-coil region" evidence="1">
    <location>
        <begin position="312"/>
        <end position="339"/>
    </location>
</feature>
<keyword evidence="1" id="KW-0175">Coiled coil</keyword>
<dbReference type="InterPro" id="IPR051703">
    <property type="entry name" value="NF-kappa-B_Signaling_Reg"/>
</dbReference>
<accession>A0A0C9LZ16</accession>
<dbReference type="SUPFAM" id="SSF52980">
    <property type="entry name" value="Restriction endonuclease-like"/>
    <property type="match status" value="1"/>
</dbReference>
<evidence type="ECO:0000313" key="4">
    <source>
        <dbReference type="EMBL" id="GAN11555.1"/>
    </source>
</evidence>
<dbReference type="OrthoDB" id="10664189at2759"/>
<protein>
    <submittedName>
        <fullName evidence="4">DNA-binding protein</fullName>
    </submittedName>
</protein>
<dbReference type="GO" id="GO:0003677">
    <property type="term" value="F:DNA binding"/>
    <property type="evidence" value="ECO:0007669"/>
    <property type="project" value="UniProtKB-KW"/>
</dbReference>
<dbReference type="GO" id="GO:0006302">
    <property type="term" value="P:double-strand break repair"/>
    <property type="evidence" value="ECO:0007669"/>
    <property type="project" value="UniProtKB-ARBA"/>
</dbReference>
<reference evidence="4" key="1">
    <citation type="submission" date="2014-09" db="EMBL/GenBank/DDBJ databases">
        <title>Draft genome sequence of an oleaginous Mucoromycotina fungus Mucor ambiguus NBRC6742.</title>
        <authorList>
            <person name="Takeda I."/>
            <person name="Yamane N."/>
            <person name="Morita T."/>
            <person name="Tamano K."/>
            <person name="Machida M."/>
            <person name="Baker S."/>
            <person name="Koike H."/>
        </authorList>
    </citation>
    <scope>NUCLEOTIDE SEQUENCE</scope>
    <source>
        <strain evidence="4">NBRC 6742</strain>
    </source>
</reference>
<dbReference type="NCBIfam" id="TIGR03033">
    <property type="entry name" value="phage_rel_nuc"/>
    <property type="match status" value="1"/>
</dbReference>
<dbReference type="PANTHER" id="PTHR46609">
    <property type="entry name" value="EXONUCLEASE, PHAGE-TYPE/RECB, C-TERMINAL DOMAIN-CONTAINING PROTEIN"/>
    <property type="match status" value="1"/>
</dbReference>
<name>A0A0C9LZ16_9FUNG</name>
<dbReference type="InterPro" id="IPR018330">
    <property type="entry name" value="RecT_fam"/>
</dbReference>
<evidence type="ECO:0000259" key="3">
    <source>
        <dbReference type="Pfam" id="PF09588"/>
    </source>
</evidence>
<dbReference type="Pfam" id="PF03837">
    <property type="entry name" value="RecT"/>
    <property type="match status" value="1"/>
</dbReference>
<organism evidence="4">
    <name type="scientific">Mucor ambiguus</name>
    <dbReference type="NCBI Taxonomy" id="91626"/>
    <lineage>
        <taxon>Eukaryota</taxon>
        <taxon>Fungi</taxon>
        <taxon>Fungi incertae sedis</taxon>
        <taxon>Mucoromycota</taxon>
        <taxon>Mucoromycotina</taxon>
        <taxon>Mucoromycetes</taxon>
        <taxon>Mucorales</taxon>
        <taxon>Mucorineae</taxon>
        <taxon>Mucoraceae</taxon>
        <taxon>Mucor</taxon>
    </lineage>
</organism>
<dbReference type="Proteomes" id="UP000053815">
    <property type="component" value="Unassembled WGS sequence"/>
</dbReference>
<feature type="domain" description="YqaJ viral recombinase" evidence="3">
    <location>
        <begin position="94"/>
        <end position="230"/>
    </location>
</feature>
<dbReference type="InterPro" id="IPR004590">
    <property type="entry name" value="ssDNA_annealing_RecT"/>
</dbReference>
<evidence type="ECO:0000256" key="2">
    <source>
        <dbReference type="SAM" id="MobiDB-lite"/>
    </source>
</evidence>
<dbReference type="InterPro" id="IPR017482">
    <property type="entry name" value="Lambda-type_endonuclease"/>
</dbReference>